<evidence type="ECO:0000313" key="11">
    <source>
        <dbReference type="Proteomes" id="UP001320420"/>
    </source>
</evidence>
<dbReference type="GO" id="GO:0008496">
    <property type="term" value="F:mannan endo-1,6-alpha-mannosidase activity"/>
    <property type="evidence" value="ECO:0007669"/>
    <property type="project" value="UniProtKB-UniRule"/>
</dbReference>
<keyword evidence="7 8" id="KW-0326">Glycosidase</keyword>
<dbReference type="GO" id="GO:0016052">
    <property type="term" value="P:carbohydrate catabolic process"/>
    <property type="evidence" value="ECO:0007669"/>
    <property type="project" value="InterPro"/>
</dbReference>
<dbReference type="PIRSF" id="PIRSF016302">
    <property type="entry name" value="Man_a_manosd"/>
    <property type="match status" value="1"/>
</dbReference>
<sequence length="405" mass="43029">MALHYLLHLFFIGTATSTCSSAPAAAAPLALAPAAEAPTPLAAAKEAVDALMAFYDPTSGLWGPGNAPWWQSALALQAVVDYMALSGSREYVSQARHTIEAQRGVLPWWPAGGGEFRAESTDDTGWWALALVAMHELTGEAEFLDIAKADEAYMWEYWTGSDGSGNSNTEGSSYSCGGGIIWQVSTRSYHNAISNELYLLLAAKLHNLNLNVGDGGVTAAAEPYLLDRALREWDWFRNSGMINGANLINDGLLEDAATQTCANNNAPTWTYNQGVVLTGLAELYRTTGDGTYLDAARRVADAVLASPALLGAGGILTEPCTASGEDCDPDRTAFKGIFMRQLAKLDAVLVDRPYAAVIQRHAQAVYAAARNASGFYGGVWQGPFDKASVGRQASAVLLLLAALEP</sequence>
<comment type="similarity">
    <text evidence="2 8">Belongs to the glycosyl hydrolase 76 family.</text>
</comment>
<dbReference type="Proteomes" id="UP001320420">
    <property type="component" value="Unassembled WGS sequence"/>
</dbReference>
<evidence type="ECO:0000256" key="1">
    <source>
        <dbReference type="ARBA" id="ARBA00001452"/>
    </source>
</evidence>
<evidence type="ECO:0000256" key="5">
    <source>
        <dbReference type="ARBA" id="ARBA00022801"/>
    </source>
</evidence>
<keyword evidence="11" id="KW-1185">Reference proteome</keyword>
<dbReference type="SUPFAM" id="SSF48208">
    <property type="entry name" value="Six-hairpin glycosidases"/>
    <property type="match status" value="1"/>
</dbReference>
<gene>
    <name evidence="10" type="ORF">SLS62_003714</name>
</gene>
<evidence type="ECO:0000256" key="8">
    <source>
        <dbReference type="PIRNR" id="PIRNR016302"/>
    </source>
</evidence>
<name>A0AAN9UY61_9PEZI</name>
<dbReference type="InterPro" id="IPR053169">
    <property type="entry name" value="MUG_Protein"/>
</dbReference>
<reference evidence="10 11" key="1">
    <citation type="submission" date="2024-02" db="EMBL/GenBank/DDBJ databases">
        <title>De novo assembly and annotation of 12 fungi associated with fruit tree decline syndrome in Ontario, Canada.</title>
        <authorList>
            <person name="Sulman M."/>
            <person name="Ellouze W."/>
            <person name="Ilyukhin E."/>
        </authorList>
    </citation>
    <scope>NUCLEOTIDE SEQUENCE [LARGE SCALE GENOMIC DNA]</scope>
    <source>
        <strain evidence="10 11">M11/M66-122</strain>
    </source>
</reference>
<dbReference type="Pfam" id="PF03663">
    <property type="entry name" value="Glyco_hydro_76"/>
    <property type="match status" value="1"/>
</dbReference>
<evidence type="ECO:0000256" key="2">
    <source>
        <dbReference type="ARBA" id="ARBA00009699"/>
    </source>
</evidence>
<keyword evidence="4 9" id="KW-0732">Signal</keyword>
<dbReference type="AlphaFoldDB" id="A0AAN9UY61"/>
<evidence type="ECO:0000256" key="3">
    <source>
        <dbReference type="ARBA" id="ARBA00012350"/>
    </source>
</evidence>
<dbReference type="InterPro" id="IPR014480">
    <property type="entry name" value="Mannan-1_6-alpha_mannosidase"/>
</dbReference>
<evidence type="ECO:0000313" key="10">
    <source>
        <dbReference type="EMBL" id="KAK7754420.1"/>
    </source>
</evidence>
<evidence type="ECO:0000256" key="7">
    <source>
        <dbReference type="ARBA" id="ARBA00023295"/>
    </source>
</evidence>
<accession>A0AAN9UY61</accession>
<protein>
    <recommendedName>
        <fullName evidence="3 8">Mannan endo-1,6-alpha-mannosidase</fullName>
        <ecNumber evidence="3 8">3.2.1.101</ecNumber>
    </recommendedName>
</protein>
<dbReference type="Gene3D" id="1.50.10.20">
    <property type="match status" value="1"/>
</dbReference>
<dbReference type="EMBL" id="JAKJXP020000021">
    <property type="protein sequence ID" value="KAK7754420.1"/>
    <property type="molecule type" value="Genomic_DNA"/>
</dbReference>
<evidence type="ECO:0000256" key="9">
    <source>
        <dbReference type="SAM" id="SignalP"/>
    </source>
</evidence>
<evidence type="ECO:0000256" key="4">
    <source>
        <dbReference type="ARBA" id="ARBA00022729"/>
    </source>
</evidence>
<comment type="caution">
    <text evidence="10">The sequence shown here is derived from an EMBL/GenBank/DDBJ whole genome shotgun (WGS) entry which is preliminary data.</text>
</comment>
<dbReference type="EC" id="3.2.1.101" evidence="3 8"/>
<proteinExistence type="inferred from homology"/>
<evidence type="ECO:0000256" key="6">
    <source>
        <dbReference type="ARBA" id="ARBA00023180"/>
    </source>
</evidence>
<dbReference type="PANTHER" id="PTHR47791:SF3">
    <property type="entry name" value="MEIOTICALLY UP-REGULATED GENE 191 PROTEIN"/>
    <property type="match status" value="1"/>
</dbReference>
<feature type="signal peptide" evidence="9">
    <location>
        <begin position="1"/>
        <end position="17"/>
    </location>
</feature>
<dbReference type="PANTHER" id="PTHR47791">
    <property type="entry name" value="MEIOTICALLY UP-REGULATED GENE 191 PROTEIN"/>
    <property type="match status" value="1"/>
</dbReference>
<organism evidence="10 11">
    <name type="scientific">Diatrype stigma</name>
    <dbReference type="NCBI Taxonomy" id="117547"/>
    <lineage>
        <taxon>Eukaryota</taxon>
        <taxon>Fungi</taxon>
        <taxon>Dikarya</taxon>
        <taxon>Ascomycota</taxon>
        <taxon>Pezizomycotina</taxon>
        <taxon>Sordariomycetes</taxon>
        <taxon>Xylariomycetidae</taxon>
        <taxon>Xylariales</taxon>
        <taxon>Diatrypaceae</taxon>
        <taxon>Diatrype</taxon>
    </lineage>
</organism>
<keyword evidence="6" id="KW-0325">Glycoprotein</keyword>
<dbReference type="InterPro" id="IPR008928">
    <property type="entry name" value="6-hairpin_glycosidase_sf"/>
</dbReference>
<comment type="catalytic activity">
    <reaction evidence="1 8">
        <text>Random hydrolysis of (1-&gt;6)-alpha-D-mannosidic linkages in unbranched (1-&gt;6)-mannans.</text>
        <dbReference type="EC" id="3.2.1.101"/>
    </reaction>
</comment>
<feature type="chain" id="PRO_5043018240" description="Mannan endo-1,6-alpha-mannosidase" evidence="9">
    <location>
        <begin position="18"/>
        <end position="405"/>
    </location>
</feature>
<keyword evidence="5 8" id="KW-0378">Hydrolase</keyword>
<dbReference type="InterPro" id="IPR005198">
    <property type="entry name" value="Glyco_hydro_76"/>
</dbReference>